<proteinExistence type="inferred from homology"/>
<evidence type="ECO:0000256" key="2">
    <source>
        <dbReference type="ARBA" id="ARBA00005582"/>
    </source>
</evidence>
<dbReference type="InterPro" id="IPR015797">
    <property type="entry name" value="NUDIX_hydrolase-like_dom_sf"/>
</dbReference>
<reference evidence="7" key="1">
    <citation type="journal article" date="2019" name="Int. J. Syst. Evol. Microbiol.">
        <title>The Global Catalogue of Microorganisms (GCM) 10K type strain sequencing project: providing services to taxonomists for standard genome sequencing and annotation.</title>
        <authorList>
            <consortium name="The Broad Institute Genomics Platform"/>
            <consortium name="The Broad Institute Genome Sequencing Center for Infectious Disease"/>
            <person name="Wu L."/>
            <person name="Ma J."/>
        </authorList>
    </citation>
    <scope>NUCLEOTIDE SEQUENCE [LARGE SCALE GENOMIC DNA]</scope>
    <source>
        <strain evidence="7">JCM 17986</strain>
    </source>
</reference>
<evidence type="ECO:0000313" key="6">
    <source>
        <dbReference type="EMBL" id="GAA4995262.1"/>
    </source>
</evidence>
<evidence type="ECO:0000313" key="7">
    <source>
        <dbReference type="Proteomes" id="UP001500466"/>
    </source>
</evidence>
<accession>A0ABP9IE92</accession>
<comment type="caution">
    <text evidence="6">The sequence shown here is derived from an EMBL/GenBank/DDBJ whole genome shotgun (WGS) entry which is preliminary data.</text>
</comment>
<feature type="domain" description="Nudix hydrolase" evidence="5">
    <location>
        <begin position="47"/>
        <end position="175"/>
    </location>
</feature>
<evidence type="ECO:0000256" key="4">
    <source>
        <dbReference type="RuleBase" id="RU003476"/>
    </source>
</evidence>
<dbReference type="GO" id="GO:0016787">
    <property type="term" value="F:hydrolase activity"/>
    <property type="evidence" value="ECO:0007669"/>
    <property type="project" value="UniProtKB-KW"/>
</dbReference>
<dbReference type="InterPro" id="IPR020476">
    <property type="entry name" value="Nudix_hydrolase"/>
</dbReference>
<keyword evidence="7" id="KW-1185">Reference proteome</keyword>
<dbReference type="CDD" id="cd03424">
    <property type="entry name" value="NUDIX_ADPRase_Nudt5_UGPPase_Nudt14"/>
    <property type="match status" value="1"/>
</dbReference>
<dbReference type="PROSITE" id="PS51462">
    <property type="entry name" value="NUDIX"/>
    <property type="match status" value="1"/>
</dbReference>
<dbReference type="PANTHER" id="PTHR11839:SF18">
    <property type="entry name" value="NUDIX HYDROLASE DOMAIN-CONTAINING PROTEIN"/>
    <property type="match status" value="1"/>
</dbReference>
<dbReference type="InterPro" id="IPR020084">
    <property type="entry name" value="NUDIX_hydrolase_CS"/>
</dbReference>
<dbReference type="Gene3D" id="3.90.79.10">
    <property type="entry name" value="Nucleoside Triphosphate Pyrophosphohydrolase"/>
    <property type="match status" value="1"/>
</dbReference>
<dbReference type="PANTHER" id="PTHR11839">
    <property type="entry name" value="UDP/ADP-SUGAR PYROPHOSPHATASE"/>
    <property type="match status" value="1"/>
</dbReference>
<dbReference type="Pfam" id="PF00293">
    <property type="entry name" value="NUDIX"/>
    <property type="match status" value="1"/>
</dbReference>
<comment type="cofactor">
    <cofactor evidence="1">
        <name>Mg(2+)</name>
        <dbReference type="ChEBI" id="CHEBI:18420"/>
    </cofactor>
</comment>
<organism evidence="6 7">
    <name type="scientific">Yinghuangia aomiensis</name>
    <dbReference type="NCBI Taxonomy" id="676205"/>
    <lineage>
        <taxon>Bacteria</taxon>
        <taxon>Bacillati</taxon>
        <taxon>Actinomycetota</taxon>
        <taxon>Actinomycetes</taxon>
        <taxon>Kitasatosporales</taxon>
        <taxon>Streptomycetaceae</taxon>
        <taxon>Yinghuangia</taxon>
    </lineage>
</organism>
<dbReference type="EMBL" id="BAABHS010000056">
    <property type="protein sequence ID" value="GAA4995262.1"/>
    <property type="molecule type" value="Genomic_DNA"/>
</dbReference>
<name>A0ABP9IE92_9ACTN</name>
<gene>
    <name evidence="6" type="ORF">GCM10023205_80400</name>
</gene>
<evidence type="ECO:0000259" key="5">
    <source>
        <dbReference type="PROSITE" id="PS51462"/>
    </source>
</evidence>
<sequence length="195" mass="22181">MATEDDDKSSAWVVHGERIIYDNEWMRVFLTDVELPDGDRFEHHVIKLRAAAMTVLIDDQDRVLMMWRHRFVSDRWGWEIPGGLVDEGEDPEETALRELLEETGYRPKTFRHVSRFQPMVGMVDSWHDVFVGEGAEKIAEPTEVTEMARMEWVPLAEIPGLIAKGRIWNSGVLIGLLHVLASRNGAAVDVESDAG</sequence>
<dbReference type="PROSITE" id="PS00893">
    <property type="entry name" value="NUDIX_BOX"/>
    <property type="match status" value="1"/>
</dbReference>
<protein>
    <submittedName>
        <fullName evidence="6">NUDIX hydrolase</fullName>
    </submittedName>
</protein>
<keyword evidence="3 4" id="KW-0378">Hydrolase</keyword>
<dbReference type="Proteomes" id="UP001500466">
    <property type="component" value="Unassembled WGS sequence"/>
</dbReference>
<evidence type="ECO:0000256" key="3">
    <source>
        <dbReference type="ARBA" id="ARBA00022801"/>
    </source>
</evidence>
<dbReference type="PRINTS" id="PR00502">
    <property type="entry name" value="NUDIXFAMILY"/>
</dbReference>
<comment type="similarity">
    <text evidence="2 4">Belongs to the Nudix hydrolase family.</text>
</comment>
<dbReference type="SUPFAM" id="SSF55811">
    <property type="entry name" value="Nudix"/>
    <property type="match status" value="1"/>
</dbReference>
<evidence type="ECO:0000256" key="1">
    <source>
        <dbReference type="ARBA" id="ARBA00001946"/>
    </source>
</evidence>
<dbReference type="RefSeq" id="WP_345680839.1">
    <property type="nucleotide sequence ID" value="NZ_BAABHS010000056.1"/>
</dbReference>
<dbReference type="InterPro" id="IPR000086">
    <property type="entry name" value="NUDIX_hydrolase_dom"/>
</dbReference>